<evidence type="ECO:0000313" key="3">
    <source>
        <dbReference type="Proteomes" id="UP001431209"/>
    </source>
</evidence>
<feature type="region of interest" description="Disordered" evidence="1">
    <location>
        <begin position="1"/>
        <end position="21"/>
    </location>
</feature>
<feature type="compositionally biased region" description="Basic residues" evidence="1">
    <location>
        <begin position="198"/>
        <end position="208"/>
    </location>
</feature>
<evidence type="ECO:0008006" key="4">
    <source>
        <dbReference type="Google" id="ProtNLM"/>
    </source>
</evidence>
<dbReference type="AlphaFoldDB" id="A0AAW2YZT5"/>
<feature type="region of interest" description="Disordered" evidence="1">
    <location>
        <begin position="388"/>
        <end position="430"/>
    </location>
</feature>
<proteinExistence type="predicted"/>
<evidence type="ECO:0000256" key="1">
    <source>
        <dbReference type="SAM" id="MobiDB-lite"/>
    </source>
</evidence>
<feature type="compositionally biased region" description="Polar residues" evidence="1">
    <location>
        <begin position="236"/>
        <end position="245"/>
    </location>
</feature>
<evidence type="ECO:0000313" key="2">
    <source>
        <dbReference type="EMBL" id="KAL0482121.1"/>
    </source>
</evidence>
<accession>A0AAW2YZT5</accession>
<comment type="caution">
    <text evidence="2">The sequence shown here is derived from an EMBL/GenBank/DDBJ whole genome shotgun (WGS) entry which is preliminary data.</text>
</comment>
<name>A0AAW2YZT5_9EUKA</name>
<feature type="compositionally biased region" description="Polar residues" evidence="1">
    <location>
        <begin position="399"/>
        <end position="411"/>
    </location>
</feature>
<gene>
    <name evidence="2" type="ORF">AKO1_013373</name>
</gene>
<feature type="compositionally biased region" description="Low complexity" evidence="1">
    <location>
        <begin position="210"/>
        <end position="227"/>
    </location>
</feature>
<sequence length="430" mass="47542">MKGLAITSDDNDIEIDDNDPELGIDITQSTAEQEEIEKVVSISQQNQKKCKSFVVDERNNVFIEAELFEDEDNYPVVHPDAVNLDTFDPFSIEDEQSNNNTSPPPVSVNPAPQPTRLQDQKDEDSLNDEGQGSGNQRGRGRGRPRRGTTYSGQGRTPRISKNTDVSSSASTQGRGRGRGVSSKKKGQNKAATQEKVHGRGRGRRRGRGRGAAISQQSIRAQSSNSTTNKRRRSLSDTDQSGSGSDYDQEAETFLQSIVPEDAPMVERVVRTYCTARCKAGCKNCLCVAQEQHCDPEKCNCTNCINLPGSDTLKNPIKDWKQTPFEKKNAPFDATKSGPMNIPIDATITDVVNLLWTKEIDEHVIQDTNGYMMYCQEFKQELKLIQEEAQRKKKDARATGTVQPNSSGTSASNNKKKKKLAPLLFVPSTPL</sequence>
<feature type="compositionally biased region" description="Basic residues" evidence="1">
    <location>
        <begin position="175"/>
        <end position="187"/>
    </location>
</feature>
<feature type="non-terminal residue" evidence="2">
    <location>
        <position position="430"/>
    </location>
</feature>
<feature type="compositionally biased region" description="Pro residues" evidence="1">
    <location>
        <begin position="102"/>
        <end position="113"/>
    </location>
</feature>
<feature type="region of interest" description="Disordered" evidence="1">
    <location>
        <begin position="71"/>
        <end position="248"/>
    </location>
</feature>
<dbReference type="EMBL" id="JAOPGA020000821">
    <property type="protein sequence ID" value="KAL0482121.1"/>
    <property type="molecule type" value="Genomic_DNA"/>
</dbReference>
<keyword evidence="3" id="KW-1185">Reference proteome</keyword>
<feature type="compositionally biased region" description="Polar residues" evidence="1">
    <location>
        <begin position="148"/>
        <end position="172"/>
    </location>
</feature>
<dbReference type="Proteomes" id="UP001431209">
    <property type="component" value="Unassembled WGS sequence"/>
</dbReference>
<reference evidence="2 3" key="1">
    <citation type="submission" date="2024-03" db="EMBL/GenBank/DDBJ databases">
        <title>The Acrasis kona genome and developmental transcriptomes reveal deep origins of eukaryotic multicellular pathways.</title>
        <authorList>
            <person name="Sheikh S."/>
            <person name="Fu C.-J."/>
            <person name="Brown M.W."/>
            <person name="Baldauf S.L."/>
        </authorList>
    </citation>
    <scope>NUCLEOTIDE SEQUENCE [LARGE SCALE GENOMIC DNA]</scope>
    <source>
        <strain evidence="2 3">ATCC MYA-3509</strain>
    </source>
</reference>
<organism evidence="2 3">
    <name type="scientific">Acrasis kona</name>
    <dbReference type="NCBI Taxonomy" id="1008807"/>
    <lineage>
        <taxon>Eukaryota</taxon>
        <taxon>Discoba</taxon>
        <taxon>Heterolobosea</taxon>
        <taxon>Tetramitia</taxon>
        <taxon>Eutetramitia</taxon>
        <taxon>Acrasidae</taxon>
        <taxon>Acrasis</taxon>
    </lineage>
</organism>
<feature type="compositionally biased region" description="Acidic residues" evidence="1">
    <location>
        <begin position="9"/>
        <end position="21"/>
    </location>
</feature>
<protein>
    <recommendedName>
        <fullName evidence="4">CRC domain-containing protein</fullName>
    </recommendedName>
</protein>